<evidence type="ECO:0000313" key="4">
    <source>
        <dbReference type="Proteomes" id="UP001057375"/>
    </source>
</evidence>
<feature type="region of interest" description="Disordered" evidence="1">
    <location>
        <begin position="651"/>
        <end position="679"/>
    </location>
</feature>
<comment type="caution">
    <text evidence="3">The sequence shown here is derived from an EMBL/GenBank/DDBJ whole genome shotgun (WGS) entry which is preliminary data.</text>
</comment>
<evidence type="ECO:0000256" key="1">
    <source>
        <dbReference type="SAM" id="MobiDB-lite"/>
    </source>
</evidence>
<dbReference type="Proteomes" id="UP001057375">
    <property type="component" value="Unassembled WGS sequence"/>
</dbReference>
<name>A0ABQ5KY07_9EUKA</name>
<gene>
    <name evidence="3" type="ORF">ADUPG1_009487</name>
</gene>
<protein>
    <submittedName>
        <fullName evidence="3">Dedicator of cytokinesis like protein</fullName>
    </submittedName>
</protein>
<reference evidence="3" key="1">
    <citation type="submission" date="2022-03" db="EMBL/GenBank/DDBJ databases">
        <title>Draft genome sequence of Aduncisulcus paluster, a free-living microaerophilic Fornicata.</title>
        <authorList>
            <person name="Yuyama I."/>
            <person name="Kume K."/>
            <person name="Tamura T."/>
            <person name="Inagaki Y."/>
            <person name="Hashimoto T."/>
        </authorList>
    </citation>
    <scope>NUCLEOTIDE SEQUENCE</scope>
    <source>
        <strain evidence="3">NY0171</strain>
    </source>
</reference>
<dbReference type="PANTHER" id="PTHR45653">
    <property type="entry name" value="DEDICATOR OF CYTOKINESIS"/>
    <property type="match status" value="1"/>
</dbReference>
<feature type="non-terminal residue" evidence="3">
    <location>
        <position position="1"/>
    </location>
</feature>
<dbReference type="Pfam" id="PF20421">
    <property type="entry name" value="DHR-2_Lobe_C"/>
    <property type="match status" value="1"/>
</dbReference>
<feature type="domain" description="DOCKER Lobe C" evidence="2">
    <location>
        <begin position="856"/>
        <end position="958"/>
    </location>
</feature>
<accession>A0ABQ5KY07</accession>
<proteinExistence type="predicted"/>
<dbReference type="PANTHER" id="PTHR45653:SF10">
    <property type="entry name" value="MYOBLAST CITY, ISOFORM B"/>
    <property type="match status" value="1"/>
</dbReference>
<dbReference type="EMBL" id="BQXS01011248">
    <property type="protein sequence ID" value="GKT36538.1"/>
    <property type="molecule type" value="Genomic_DNA"/>
</dbReference>
<dbReference type="InterPro" id="IPR046773">
    <property type="entry name" value="DOCKER_Lobe_C"/>
</dbReference>
<keyword evidence="4" id="KW-1185">Reference proteome</keyword>
<dbReference type="Gene3D" id="1.20.58.740">
    <property type="match status" value="1"/>
</dbReference>
<organism evidence="3 4">
    <name type="scientific">Aduncisulcus paluster</name>
    <dbReference type="NCBI Taxonomy" id="2918883"/>
    <lineage>
        <taxon>Eukaryota</taxon>
        <taxon>Metamonada</taxon>
        <taxon>Carpediemonas-like organisms</taxon>
        <taxon>Aduncisulcus</taxon>
    </lineage>
</organism>
<sequence length="965" mass="108791">TSNKDSSNKDSSFIINPDGLGINASSSFKRRSESNSNIIVHTSSSFHSHQLLPSFRFLFSILFNNLITLQAFKTTPISYTISLALGNILVDAWDTCVSAGCGISLCEWIVQKCVRCSIIQWPSVNNIITCVLFSALSLCVYLGNADKGVARACSSLDVLCEVEGIGFEFAEKLCQTIKEKAQSERERRELERSEEKDRSSEEVSVGNANEAILDSIADRLMIWFKKVVKIRSLPFSIPTCSSLSSLSHSALCLSSTSSSSSSSKDKDSSFSQTILGIQSIHAISDTLLSLISFFHRTERFEERDKYLFILLFTQKRHLNLLETAHVTQLVGLLLTDKLTDKERSSMSQARRSTSTKEILGLDEVSIAPKLVELEKNKNILMSQAAAIFMEAKSFAPAFNILRSLVDVSVSSFDLDEAHALSQRMCKCLHELRHLSLVPSQAMMSHSFTPSTLFIPNHALQLPHPFFLFCLDLGSVPLTFSDDPCGQAKAEQSPCLKIFVGRGRSNEKLTEVVEDIRAKGYEVSNFSMKMSEEEKMEEEKRMEEKKKLLLQNDSRIPNSPRKRLKNHLKVACVTPFPITQLLSLLLERENVEFEPIKMSLFGSLTHSHVFDLLSYSEKKYSLECKQCPSTMLPGCSLNHICRMNIVEHIKNSPESRSEGLATSRSFSSSSGEEILHQKSKRSTSDRRCVLKDDKESEMRVILDTIRHYIDCESVSISHERGDGCLGQFSIMACSEKWTRDVPSTSYYQVQHVRSSPTVPLRSEKTKKKEKHLSSSQIKGISDRDIPLKDIHITQSLVTSLTLLVLKQPLPGLKRVAEVVEKITILFEPFETAILNVNETTETLSQSILLARKKREKLNAHLHEHSSEISDLTRRISGILDAAVNGGTKRLMLAFPILKESDEFYNPKENENNRSVAQAVKNQLRVVKDGLFEISQWEVEDLEPLQRRFEELYEGLEEEIRGKWIFE</sequence>
<evidence type="ECO:0000259" key="2">
    <source>
        <dbReference type="Pfam" id="PF20421"/>
    </source>
</evidence>
<dbReference type="InterPro" id="IPR043162">
    <property type="entry name" value="DOCK_C_lobe_C"/>
</dbReference>
<evidence type="ECO:0000313" key="3">
    <source>
        <dbReference type="EMBL" id="GKT36538.1"/>
    </source>
</evidence>
<dbReference type="InterPro" id="IPR026791">
    <property type="entry name" value="DOCK"/>
</dbReference>